<dbReference type="GO" id="GO:0004857">
    <property type="term" value="F:enzyme inhibitor activity"/>
    <property type="evidence" value="ECO:0007669"/>
    <property type="project" value="InterPro"/>
</dbReference>
<keyword evidence="7" id="KW-1185">Reference proteome</keyword>
<dbReference type="InterPro" id="IPR006501">
    <property type="entry name" value="Pectinesterase_inhib_dom"/>
</dbReference>
<dbReference type="NCBIfam" id="TIGR01614">
    <property type="entry name" value="PME_inhib"/>
    <property type="match status" value="1"/>
</dbReference>
<reference evidence="6 7" key="1">
    <citation type="submission" date="2023-01" db="EMBL/GenBank/DDBJ databases">
        <authorList>
            <person name="Kreplak J."/>
        </authorList>
    </citation>
    <scope>NUCLEOTIDE SEQUENCE [LARGE SCALE GENOMIC DNA]</scope>
</reference>
<organism evidence="6 7">
    <name type="scientific">Vicia faba</name>
    <name type="common">Broad bean</name>
    <name type="synonym">Faba vulgaris</name>
    <dbReference type="NCBI Taxonomy" id="3906"/>
    <lineage>
        <taxon>Eukaryota</taxon>
        <taxon>Viridiplantae</taxon>
        <taxon>Streptophyta</taxon>
        <taxon>Embryophyta</taxon>
        <taxon>Tracheophyta</taxon>
        <taxon>Spermatophyta</taxon>
        <taxon>Magnoliopsida</taxon>
        <taxon>eudicotyledons</taxon>
        <taxon>Gunneridae</taxon>
        <taxon>Pentapetalae</taxon>
        <taxon>rosids</taxon>
        <taxon>fabids</taxon>
        <taxon>Fabales</taxon>
        <taxon>Fabaceae</taxon>
        <taxon>Papilionoideae</taxon>
        <taxon>50 kb inversion clade</taxon>
        <taxon>NPAAA clade</taxon>
        <taxon>Hologalegina</taxon>
        <taxon>IRL clade</taxon>
        <taxon>Fabeae</taxon>
        <taxon>Vicia</taxon>
    </lineage>
</organism>
<evidence type="ECO:0000256" key="1">
    <source>
        <dbReference type="ARBA" id="ARBA00022729"/>
    </source>
</evidence>
<dbReference type="PANTHER" id="PTHR36710:SF13">
    <property type="entry name" value="PUTATIVE-RELATED"/>
    <property type="match status" value="1"/>
</dbReference>
<dbReference type="InterPro" id="IPR052421">
    <property type="entry name" value="PCW_Enzyme_Inhibitor"/>
</dbReference>
<evidence type="ECO:0000256" key="3">
    <source>
        <dbReference type="ARBA" id="ARBA00038471"/>
    </source>
</evidence>
<feature type="domain" description="Pectinesterase inhibitor" evidence="5">
    <location>
        <begin position="27"/>
        <end position="168"/>
    </location>
</feature>
<dbReference type="SMART" id="SM00856">
    <property type="entry name" value="PMEI"/>
    <property type="match status" value="1"/>
</dbReference>
<feature type="signal peptide" evidence="4">
    <location>
        <begin position="1"/>
        <end position="21"/>
    </location>
</feature>
<dbReference type="EMBL" id="OX451739">
    <property type="protein sequence ID" value="CAI8610798.1"/>
    <property type="molecule type" value="Genomic_DNA"/>
</dbReference>
<comment type="similarity">
    <text evidence="3">Belongs to the PMEI family.</text>
</comment>
<sequence length="178" mass="19103">MLKSLALFVLILCTTLVVTQSQVIKPNSAQTIHNTCLETPYYEQCMKYLTADPKSSTADVYGLALIMVNVMKDKANIGLNKINQLIATSPSDQKVALNSCAEKYNAIIATDVPQATKGLQNKNPKLAEDSAVHASDAVVACWKGLPGNSPLIAENLVMRDASTITSHICRQLVLSGGI</sequence>
<feature type="chain" id="PRO_5043538831" description="Pectinesterase inhibitor domain-containing protein" evidence="4">
    <location>
        <begin position="22"/>
        <end position="178"/>
    </location>
</feature>
<accession>A0AAV1ANC0</accession>
<proteinExistence type="inferred from homology"/>
<keyword evidence="2" id="KW-1015">Disulfide bond</keyword>
<evidence type="ECO:0000313" key="6">
    <source>
        <dbReference type="EMBL" id="CAI8610798.1"/>
    </source>
</evidence>
<evidence type="ECO:0000256" key="4">
    <source>
        <dbReference type="SAM" id="SignalP"/>
    </source>
</evidence>
<dbReference type="Proteomes" id="UP001157006">
    <property type="component" value="Chromosome 4"/>
</dbReference>
<evidence type="ECO:0000259" key="5">
    <source>
        <dbReference type="SMART" id="SM00856"/>
    </source>
</evidence>
<keyword evidence="1 4" id="KW-0732">Signal</keyword>
<protein>
    <recommendedName>
        <fullName evidence="5">Pectinesterase inhibitor domain-containing protein</fullName>
    </recommendedName>
</protein>
<dbReference type="AlphaFoldDB" id="A0AAV1ANC0"/>
<dbReference type="Gene3D" id="1.20.140.40">
    <property type="entry name" value="Invertase/pectin methylesterase inhibitor family protein"/>
    <property type="match status" value="1"/>
</dbReference>
<evidence type="ECO:0000256" key="2">
    <source>
        <dbReference type="ARBA" id="ARBA00023157"/>
    </source>
</evidence>
<dbReference type="SUPFAM" id="SSF101148">
    <property type="entry name" value="Plant invertase/pectin methylesterase inhibitor"/>
    <property type="match status" value="1"/>
</dbReference>
<evidence type="ECO:0000313" key="7">
    <source>
        <dbReference type="Proteomes" id="UP001157006"/>
    </source>
</evidence>
<dbReference type="PANTHER" id="PTHR36710">
    <property type="entry name" value="PECTINESTERASE INHIBITOR-LIKE"/>
    <property type="match status" value="1"/>
</dbReference>
<name>A0AAV1ANC0_VICFA</name>
<dbReference type="InterPro" id="IPR035513">
    <property type="entry name" value="Invertase/methylesterase_inhib"/>
</dbReference>
<gene>
    <name evidence="6" type="ORF">VFH_IV199120</name>
</gene>
<dbReference type="Pfam" id="PF04043">
    <property type="entry name" value="PMEI"/>
    <property type="match status" value="1"/>
</dbReference>